<accession>A0A9Q3CNF3</accession>
<protein>
    <submittedName>
        <fullName evidence="2">Uncharacterized protein</fullName>
    </submittedName>
</protein>
<proteinExistence type="predicted"/>
<keyword evidence="3" id="KW-1185">Reference proteome</keyword>
<comment type="caution">
    <text evidence="2">The sequence shown here is derived from an EMBL/GenBank/DDBJ whole genome shotgun (WGS) entry which is preliminary data.</text>
</comment>
<reference evidence="2" key="1">
    <citation type="submission" date="2021-03" db="EMBL/GenBank/DDBJ databases">
        <title>Draft genome sequence of rust myrtle Austropuccinia psidii MF-1, a brazilian biotype.</title>
        <authorList>
            <person name="Quecine M.C."/>
            <person name="Pachon D.M.R."/>
            <person name="Bonatelli M.L."/>
            <person name="Correr F.H."/>
            <person name="Franceschini L.M."/>
            <person name="Leite T.F."/>
            <person name="Margarido G.R.A."/>
            <person name="Almeida C.A."/>
            <person name="Ferrarezi J.A."/>
            <person name="Labate C.A."/>
        </authorList>
    </citation>
    <scope>NUCLEOTIDE SEQUENCE</scope>
    <source>
        <strain evidence="2">MF-1</strain>
    </source>
</reference>
<sequence>MDHLSSHGLWYPPEATRSAQFKPYPQLKGDSSHSSMHPILKVAGVVHKWYYIPLCTIFAQQFNGDTFRTKFHDSKPRSQNSTPIPKKHSSAHQSGISWRVSKDYSRTPITWPCRSWVGSSIEDYLKREIYQGYYIISISFKGRKYFSIPWTIQSVHTGNTHVSCMALAQLGQFIPTVAIQSHSSFPKMARTVLAQFRQYRQ</sequence>
<name>A0A9Q3CNF3_9BASI</name>
<evidence type="ECO:0000313" key="3">
    <source>
        <dbReference type="Proteomes" id="UP000765509"/>
    </source>
</evidence>
<feature type="region of interest" description="Disordered" evidence="1">
    <location>
        <begin position="69"/>
        <end position="95"/>
    </location>
</feature>
<dbReference type="EMBL" id="AVOT02009625">
    <property type="protein sequence ID" value="MBW0488489.1"/>
    <property type="molecule type" value="Genomic_DNA"/>
</dbReference>
<dbReference type="AlphaFoldDB" id="A0A9Q3CNF3"/>
<gene>
    <name evidence="2" type="ORF">O181_028204</name>
</gene>
<evidence type="ECO:0000256" key="1">
    <source>
        <dbReference type="SAM" id="MobiDB-lite"/>
    </source>
</evidence>
<dbReference type="Proteomes" id="UP000765509">
    <property type="component" value="Unassembled WGS sequence"/>
</dbReference>
<evidence type="ECO:0000313" key="2">
    <source>
        <dbReference type="EMBL" id="MBW0488489.1"/>
    </source>
</evidence>
<organism evidence="2 3">
    <name type="scientific">Austropuccinia psidii MF-1</name>
    <dbReference type="NCBI Taxonomy" id="1389203"/>
    <lineage>
        <taxon>Eukaryota</taxon>
        <taxon>Fungi</taxon>
        <taxon>Dikarya</taxon>
        <taxon>Basidiomycota</taxon>
        <taxon>Pucciniomycotina</taxon>
        <taxon>Pucciniomycetes</taxon>
        <taxon>Pucciniales</taxon>
        <taxon>Sphaerophragmiaceae</taxon>
        <taxon>Austropuccinia</taxon>
    </lineage>
</organism>